<protein>
    <submittedName>
        <fullName evidence="1">Uncharacterized protein</fullName>
    </submittedName>
</protein>
<gene>
    <name evidence="1" type="ORF">SAMN04488052_10238</name>
</gene>
<dbReference type="STRING" id="406100.SAMN04488052_10238"/>
<sequence length="101" mass="11235">MCGLCGALGGEDNWTMGAVDPGRASHLRRQERRYRLVMINRALAPFRVVVDDFQGQAYVVRTLTGAQELVTDLGGIWPAAERLSSRAIDPLDETYLRSLSR</sequence>
<keyword evidence="2" id="KW-1185">Reference proteome</keyword>
<proteinExistence type="predicted"/>
<name>A0A1H8RHS5_9GAMM</name>
<dbReference type="EMBL" id="FOEG01000002">
    <property type="protein sequence ID" value="SEO66021.1"/>
    <property type="molecule type" value="Genomic_DNA"/>
</dbReference>
<organism evidence="1 2">
    <name type="scientific">Aquisalimonas asiatica</name>
    <dbReference type="NCBI Taxonomy" id="406100"/>
    <lineage>
        <taxon>Bacteria</taxon>
        <taxon>Pseudomonadati</taxon>
        <taxon>Pseudomonadota</taxon>
        <taxon>Gammaproteobacteria</taxon>
        <taxon>Chromatiales</taxon>
        <taxon>Ectothiorhodospiraceae</taxon>
        <taxon>Aquisalimonas</taxon>
    </lineage>
</organism>
<dbReference type="Proteomes" id="UP000199657">
    <property type="component" value="Unassembled WGS sequence"/>
</dbReference>
<evidence type="ECO:0000313" key="2">
    <source>
        <dbReference type="Proteomes" id="UP000199657"/>
    </source>
</evidence>
<dbReference type="OrthoDB" id="2086168at2"/>
<dbReference type="RefSeq" id="WP_091640494.1">
    <property type="nucleotide sequence ID" value="NZ_FOEG01000002.1"/>
</dbReference>
<evidence type="ECO:0000313" key="1">
    <source>
        <dbReference type="EMBL" id="SEO66021.1"/>
    </source>
</evidence>
<dbReference type="AlphaFoldDB" id="A0A1H8RHS5"/>
<reference evidence="1 2" key="1">
    <citation type="submission" date="2016-10" db="EMBL/GenBank/DDBJ databases">
        <authorList>
            <person name="de Groot N.N."/>
        </authorList>
    </citation>
    <scope>NUCLEOTIDE SEQUENCE [LARGE SCALE GENOMIC DNA]</scope>
    <source>
        <strain evidence="1 2">CGMCC 1.6291</strain>
    </source>
</reference>
<accession>A0A1H8RHS5</accession>